<dbReference type="InterPro" id="IPR012338">
    <property type="entry name" value="Beta-lactam/transpept-like"/>
</dbReference>
<name>A0ABS9CMK4_9FIRM</name>
<protein>
    <submittedName>
        <fullName evidence="2">Serine hydrolase</fullName>
    </submittedName>
</protein>
<sequence length="587" mass="65416">MDLLTVKRTAELLLRLSEQKPEVAVLPMRVQKAPFSSQPESVGRFPRCTPEEVGVPSAYVQEFLQRAADKTNHLHSLTVLRHGKVVAACSFPPYDREIWHVTHSLCKTVTALAVGILMDEGKLSPEERIVDIFAEKASPLARVRYRNLTVRHLLSMTSGASFSEISSATQTDWVRGFLDSAPQFEPGKAFQYNSMNTYMLSAAICAKTGETLSDFLRTRLFGPMGIRQFYWETCPLGIEKGGWGLYLLPEDMAKLGQLILNSGEWQGKQLVSQRFIREMRTRQSDPPKEMSDYGYGWQCWLWARSGSMMFNGLFGQNILVLPDLDLVIVSTAGANRMFGKSAFLTLCETYFGGKAAFPERLPPNPRAFRKLQRAIRLLESPSLREKEDKMRLDAVFSRWPARKLCEEQNARLDGKSYAIESGTARLLPLFVQVLENNYTTGISAVSFTCKDDALYITIAEGIEKNTLAVGFSVPARGVVCANGEEQLAAVSGVWTQDEDGVPVLKLRIALLEQASTRYMKLFFLTPETVRIELSEQPSKQALADGTSFVSGASRLLAAVGGERLQTQLDTLAEPVLFGRLVSEQHAE</sequence>
<keyword evidence="2" id="KW-0378">Hydrolase</keyword>
<evidence type="ECO:0000313" key="3">
    <source>
        <dbReference type="Proteomes" id="UP001299220"/>
    </source>
</evidence>
<dbReference type="Proteomes" id="UP001299220">
    <property type="component" value="Unassembled WGS sequence"/>
</dbReference>
<gene>
    <name evidence="2" type="ORF">JQM67_05625</name>
</gene>
<dbReference type="PANTHER" id="PTHR43283">
    <property type="entry name" value="BETA-LACTAMASE-RELATED"/>
    <property type="match status" value="1"/>
</dbReference>
<feature type="domain" description="Beta-lactamase-related" evidence="1">
    <location>
        <begin position="76"/>
        <end position="329"/>
    </location>
</feature>
<reference evidence="2 3" key="1">
    <citation type="submission" date="2020-12" db="EMBL/GenBank/DDBJ databases">
        <title>Whole genome sequences of gut porcine anaerobes.</title>
        <authorList>
            <person name="Kubasova T."/>
            <person name="Jahodarova E."/>
            <person name="Rychlik I."/>
        </authorList>
    </citation>
    <scope>NUCLEOTIDE SEQUENCE [LARGE SCALE GENOMIC DNA]</scope>
    <source>
        <strain evidence="2 3">An867</strain>
    </source>
</reference>
<accession>A0ABS9CMK4</accession>
<dbReference type="InterPro" id="IPR050789">
    <property type="entry name" value="Diverse_Enzym_Activities"/>
</dbReference>
<dbReference type="Gene3D" id="3.40.710.10">
    <property type="entry name" value="DD-peptidase/beta-lactamase superfamily"/>
    <property type="match status" value="1"/>
</dbReference>
<dbReference type="InterPro" id="IPR001466">
    <property type="entry name" value="Beta-lactam-related"/>
</dbReference>
<evidence type="ECO:0000259" key="1">
    <source>
        <dbReference type="Pfam" id="PF00144"/>
    </source>
</evidence>
<comment type="caution">
    <text evidence="2">The sequence shown here is derived from an EMBL/GenBank/DDBJ whole genome shotgun (WGS) entry which is preliminary data.</text>
</comment>
<dbReference type="SUPFAM" id="SSF56601">
    <property type="entry name" value="beta-lactamase/transpeptidase-like"/>
    <property type="match status" value="1"/>
</dbReference>
<keyword evidence="3" id="KW-1185">Reference proteome</keyword>
<dbReference type="PANTHER" id="PTHR43283:SF7">
    <property type="entry name" value="BETA-LACTAMASE-RELATED DOMAIN-CONTAINING PROTEIN"/>
    <property type="match status" value="1"/>
</dbReference>
<dbReference type="RefSeq" id="WP_235323098.1">
    <property type="nucleotide sequence ID" value="NZ_JAFBIT010000001.1"/>
</dbReference>
<evidence type="ECO:0000313" key="2">
    <source>
        <dbReference type="EMBL" id="MCF2652077.1"/>
    </source>
</evidence>
<dbReference type="EMBL" id="JAFBIT010000001">
    <property type="protein sequence ID" value="MCF2652077.1"/>
    <property type="molecule type" value="Genomic_DNA"/>
</dbReference>
<organism evidence="2 3">
    <name type="scientific">Anaeromassilibacillus senegalensis</name>
    <dbReference type="NCBI Taxonomy" id="1673717"/>
    <lineage>
        <taxon>Bacteria</taxon>
        <taxon>Bacillati</taxon>
        <taxon>Bacillota</taxon>
        <taxon>Clostridia</taxon>
        <taxon>Eubacteriales</taxon>
        <taxon>Acutalibacteraceae</taxon>
        <taxon>Anaeromassilibacillus</taxon>
    </lineage>
</organism>
<dbReference type="Pfam" id="PF00144">
    <property type="entry name" value="Beta-lactamase"/>
    <property type="match status" value="1"/>
</dbReference>
<dbReference type="GO" id="GO:0016787">
    <property type="term" value="F:hydrolase activity"/>
    <property type="evidence" value="ECO:0007669"/>
    <property type="project" value="UniProtKB-KW"/>
</dbReference>
<proteinExistence type="predicted"/>